<organism evidence="2 3">
    <name type="scientific">Microbacterium aquilitoris</name>
    <dbReference type="NCBI Taxonomy" id="3067307"/>
    <lineage>
        <taxon>Bacteria</taxon>
        <taxon>Bacillati</taxon>
        <taxon>Actinomycetota</taxon>
        <taxon>Actinomycetes</taxon>
        <taxon>Micrococcales</taxon>
        <taxon>Microbacteriaceae</taxon>
        <taxon>Microbacterium</taxon>
    </lineage>
</organism>
<keyword evidence="1" id="KW-0812">Transmembrane</keyword>
<protein>
    <submittedName>
        <fullName evidence="2">SdpI family protein</fullName>
    </submittedName>
</protein>
<evidence type="ECO:0000313" key="3">
    <source>
        <dbReference type="Proteomes" id="UP001262835"/>
    </source>
</evidence>
<feature type="transmembrane region" description="Helical" evidence="1">
    <location>
        <begin position="6"/>
        <end position="29"/>
    </location>
</feature>
<accession>A0ABU3GK44</accession>
<sequence>MDDLGIRFTILILLAAMGVLLIWVATAAASGRLTRNHIAGIRIPSTMASDEAWLAAHIRAKRPTVWGGVAALVAGLCAFLPVPTESLSIVVIGASVVVLACVLYGARVGSRAAVEVERDKRRAV</sequence>
<keyword evidence="1" id="KW-0472">Membrane</keyword>
<name>A0ABU3GK44_9MICO</name>
<evidence type="ECO:0000256" key="1">
    <source>
        <dbReference type="SAM" id="Phobius"/>
    </source>
</evidence>
<feature type="transmembrane region" description="Helical" evidence="1">
    <location>
        <begin position="64"/>
        <end position="81"/>
    </location>
</feature>
<reference evidence="2 3" key="1">
    <citation type="submission" date="2023-08" db="EMBL/GenBank/DDBJ databases">
        <title>Microbacterium aquilitoris sp. nov. and Microbacterium gwkjibeachense sp. nov., isolated from beach.</title>
        <authorList>
            <person name="Lee S.D."/>
            <person name="Yang H."/>
            <person name="Kim I."/>
        </authorList>
    </citation>
    <scope>NUCLEOTIDE SEQUENCE [LARGE SCALE GENOMIC DNA]</scope>
    <source>
        <strain evidence="2 3">KSW-18</strain>
    </source>
</reference>
<keyword evidence="3" id="KW-1185">Reference proteome</keyword>
<proteinExistence type="predicted"/>
<gene>
    <name evidence="2" type="ORF">Q9S78_08620</name>
</gene>
<feature type="transmembrane region" description="Helical" evidence="1">
    <location>
        <begin position="87"/>
        <end position="106"/>
    </location>
</feature>
<dbReference type="Pfam" id="PF13630">
    <property type="entry name" value="SdpI"/>
    <property type="match status" value="1"/>
</dbReference>
<keyword evidence="1" id="KW-1133">Transmembrane helix</keyword>
<dbReference type="Proteomes" id="UP001262835">
    <property type="component" value="Unassembled WGS sequence"/>
</dbReference>
<dbReference type="InterPro" id="IPR025962">
    <property type="entry name" value="SdpI/YhfL"/>
</dbReference>
<dbReference type="EMBL" id="JAUZVT010000002">
    <property type="protein sequence ID" value="MDT3330735.1"/>
    <property type="molecule type" value="Genomic_DNA"/>
</dbReference>
<dbReference type="RefSeq" id="WP_311869992.1">
    <property type="nucleotide sequence ID" value="NZ_JAUZVT010000002.1"/>
</dbReference>
<comment type="caution">
    <text evidence="2">The sequence shown here is derived from an EMBL/GenBank/DDBJ whole genome shotgun (WGS) entry which is preliminary data.</text>
</comment>
<evidence type="ECO:0000313" key="2">
    <source>
        <dbReference type="EMBL" id="MDT3330735.1"/>
    </source>
</evidence>